<evidence type="ECO:0000256" key="4">
    <source>
        <dbReference type="ARBA" id="ARBA00022912"/>
    </source>
</evidence>
<organism evidence="7 8">
    <name type="scientific">Haloferula rosea</name>
    <dbReference type="NCBI Taxonomy" id="490093"/>
    <lineage>
        <taxon>Bacteria</taxon>
        <taxon>Pseudomonadati</taxon>
        <taxon>Verrucomicrobiota</taxon>
        <taxon>Verrucomicrobiia</taxon>
        <taxon>Verrucomicrobiales</taxon>
        <taxon>Verrucomicrobiaceae</taxon>
        <taxon>Haloferula</taxon>
    </lineage>
</organism>
<dbReference type="EMBL" id="JAENII010000011">
    <property type="protein sequence ID" value="MBK1828208.1"/>
    <property type="molecule type" value="Genomic_DNA"/>
</dbReference>
<sequence length="160" mass="17901">MRIAFICTANVCRSVMAHAILERMARERHLDLEVTSAGILDFTGTPPADNAWITCLRNGTSISKMESLFVGRLDLDGIDRFLAMEIRHRDVLVSTYGVDEQKVQLLGAYDEMDLELEIADPIHQPKAAFQECFERIERCMEGFLAQISEGDQDAALPDPG</sequence>
<dbReference type="Gene3D" id="3.40.50.2300">
    <property type="match status" value="1"/>
</dbReference>
<feature type="active site" description="Nucleophile" evidence="5">
    <location>
        <position position="7"/>
    </location>
</feature>
<dbReference type="SMART" id="SM00226">
    <property type="entry name" value="LMWPc"/>
    <property type="match status" value="1"/>
</dbReference>
<protein>
    <recommendedName>
        <fullName evidence="2">protein-tyrosine-phosphatase</fullName>
        <ecNumber evidence="2">3.1.3.48</ecNumber>
    </recommendedName>
</protein>
<evidence type="ECO:0000259" key="6">
    <source>
        <dbReference type="SMART" id="SM00226"/>
    </source>
</evidence>
<feature type="domain" description="Phosphotyrosine protein phosphatase I" evidence="6">
    <location>
        <begin position="1"/>
        <end position="146"/>
    </location>
</feature>
<evidence type="ECO:0000256" key="1">
    <source>
        <dbReference type="ARBA" id="ARBA00011063"/>
    </source>
</evidence>
<keyword evidence="3" id="KW-0378">Hydrolase</keyword>
<evidence type="ECO:0000256" key="3">
    <source>
        <dbReference type="ARBA" id="ARBA00022801"/>
    </source>
</evidence>
<gene>
    <name evidence="7" type="ORF">JIN81_14335</name>
</gene>
<name>A0A934REJ5_9BACT</name>
<feature type="active site" description="Nucleophile" evidence="5">
    <location>
        <position position="13"/>
    </location>
</feature>
<reference evidence="7" key="1">
    <citation type="submission" date="2021-01" db="EMBL/GenBank/DDBJ databases">
        <title>Modified the classification status of verrucomicrobia.</title>
        <authorList>
            <person name="Feng X."/>
        </authorList>
    </citation>
    <scope>NUCLEOTIDE SEQUENCE</scope>
    <source>
        <strain evidence="7">KCTC 22201</strain>
    </source>
</reference>
<dbReference type="InterPro" id="IPR050438">
    <property type="entry name" value="LMW_PTPase"/>
</dbReference>
<accession>A0A934REJ5</accession>
<comment type="caution">
    <text evidence="7">The sequence shown here is derived from an EMBL/GenBank/DDBJ whole genome shotgun (WGS) entry which is preliminary data.</text>
</comment>
<dbReference type="PRINTS" id="PR00719">
    <property type="entry name" value="LMWPTPASE"/>
</dbReference>
<evidence type="ECO:0000256" key="2">
    <source>
        <dbReference type="ARBA" id="ARBA00013064"/>
    </source>
</evidence>
<keyword evidence="8" id="KW-1185">Reference proteome</keyword>
<dbReference type="EC" id="3.1.3.48" evidence="2"/>
<proteinExistence type="inferred from homology"/>
<evidence type="ECO:0000313" key="7">
    <source>
        <dbReference type="EMBL" id="MBK1828208.1"/>
    </source>
</evidence>
<dbReference type="GO" id="GO:0004725">
    <property type="term" value="F:protein tyrosine phosphatase activity"/>
    <property type="evidence" value="ECO:0007669"/>
    <property type="project" value="UniProtKB-EC"/>
</dbReference>
<dbReference type="InterPro" id="IPR036196">
    <property type="entry name" value="Ptyr_pPase_sf"/>
</dbReference>
<dbReference type="Pfam" id="PF01451">
    <property type="entry name" value="LMWPc"/>
    <property type="match status" value="1"/>
</dbReference>
<feature type="active site" description="Proton donor" evidence="5">
    <location>
        <position position="120"/>
    </location>
</feature>
<dbReference type="RefSeq" id="WP_200281169.1">
    <property type="nucleotide sequence ID" value="NZ_JAENII010000011.1"/>
</dbReference>
<dbReference type="PANTHER" id="PTHR11717:SF7">
    <property type="entry name" value="LOW MOLECULAR WEIGHT PHOSPHOTYROSINE PROTEIN PHOSPHATASE"/>
    <property type="match status" value="1"/>
</dbReference>
<dbReference type="InterPro" id="IPR023485">
    <property type="entry name" value="Ptyr_pPase"/>
</dbReference>
<comment type="similarity">
    <text evidence="1">Belongs to the low molecular weight phosphotyrosine protein phosphatase family.</text>
</comment>
<keyword evidence="4" id="KW-0904">Protein phosphatase</keyword>
<evidence type="ECO:0000256" key="5">
    <source>
        <dbReference type="PIRSR" id="PIRSR617867-1"/>
    </source>
</evidence>
<dbReference type="SUPFAM" id="SSF52788">
    <property type="entry name" value="Phosphotyrosine protein phosphatases I"/>
    <property type="match status" value="1"/>
</dbReference>
<dbReference type="InterPro" id="IPR017867">
    <property type="entry name" value="Tyr_phospatase_low_mol_wt"/>
</dbReference>
<dbReference type="PANTHER" id="PTHR11717">
    <property type="entry name" value="LOW MOLECULAR WEIGHT PROTEIN TYROSINE PHOSPHATASE"/>
    <property type="match status" value="1"/>
</dbReference>
<dbReference type="Proteomes" id="UP000658278">
    <property type="component" value="Unassembled WGS sequence"/>
</dbReference>
<evidence type="ECO:0000313" key="8">
    <source>
        <dbReference type="Proteomes" id="UP000658278"/>
    </source>
</evidence>
<dbReference type="AlphaFoldDB" id="A0A934REJ5"/>